<protein>
    <submittedName>
        <fullName evidence="1">Uncharacterized protein</fullName>
    </submittedName>
</protein>
<evidence type="ECO:0000313" key="2">
    <source>
        <dbReference type="Proteomes" id="UP001239111"/>
    </source>
</evidence>
<gene>
    <name evidence="1" type="ORF">QAD02_007973</name>
</gene>
<proteinExistence type="predicted"/>
<dbReference type="EMBL" id="CM056744">
    <property type="protein sequence ID" value="KAJ8666311.1"/>
    <property type="molecule type" value="Genomic_DNA"/>
</dbReference>
<name>A0ACC2N6K9_9HYME</name>
<accession>A0ACC2N6K9</accession>
<dbReference type="Proteomes" id="UP001239111">
    <property type="component" value="Chromosome 4"/>
</dbReference>
<keyword evidence="2" id="KW-1185">Reference proteome</keyword>
<sequence length="235" mass="27013">MAAAFPDEGEYSDEVNDEPDHGNENDTDPYFKDEEWDEIKATIMSLSIDDNGVQMFIRPNQPETPTPEEDNLDEDVIIGEVRKEDDFEDQEDDDLVGGDDSSRSPVRADEESAERANESRADEIREKGRQDRKLDCLQTSVSKLTNQVTNLLEVTTNSLKTNIRERKAIRRDINTQNEKISELSKRVGKYSKEVRDLRNRQDSSQSPARSSRTRSLSLRSIMRVQEANKHQSKYE</sequence>
<organism evidence="1 2">
    <name type="scientific">Eretmocerus hayati</name>
    <dbReference type="NCBI Taxonomy" id="131215"/>
    <lineage>
        <taxon>Eukaryota</taxon>
        <taxon>Metazoa</taxon>
        <taxon>Ecdysozoa</taxon>
        <taxon>Arthropoda</taxon>
        <taxon>Hexapoda</taxon>
        <taxon>Insecta</taxon>
        <taxon>Pterygota</taxon>
        <taxon>Neoptera</taxon>
        <taxon>Endopterygota</taxon>
        <taxon>Hymenoptera</taxon>
        <taxon>Apocrita</taxon>
        <taxon>Proctotrupomorpha</taxon>
        <taxon>Chalcidoidea</taxon>
        <taxon>Aphelinidae</taxon>
        <taxon>Aphelininae</taxon>
        <taxon>Eretmocerus</taxon>
    </lineage>
</organism>
<evidence type="ECO:0000313" key="1">
    <source>
        <dbReference type="EMBL" id="KAJ8666311.1"/>
    </source>
</evidence>
<reference evidence="1" key="1">
    <citation type="submission" date="2023-04" db="EMBL/GenBank/DDBJ databases">
        <title>A chromosome-level genome assembly of the parasitoid wasp Eretmocerus hayati.</title>
        <authorList>
            <person name="Zhong Y."/>
            <person name="Liu S."/>
            <person name="Liu Y."/>
        </authorList>
    </citation>
    <scope>NUCLEOTIDE SEQUENCE</scope>
    <source>
        <strain evidence="1">ZJU_SS_LIU_2023</strain>
    </source>
</reference>
<comment type="caution">
    <text evidence="1">The sequence shown here is derived from an EMBL/GenBank/DDBJ whole genome shotgun (WGS) entry which is preliminary data.</text>
</comment>